<evidence type="ECO:0000313" key="3">
    <source>
        <dbReference type="Proteomes" id="UP001207742"/>
    </source>
</evidence>
<dbReference type="EMBL" id="JAPDNS010000001">
    <property type="protein sequence ID" value="MCW3484218.1"/>
    <property type="molecule type" value="Genomic_DNA"/>
</dbReference>
<dbReference type="RefSeq" id="WP_264729737.1">
    <property type="nucleotide sequence ID" value="NZ_JAPDNR010000001.1"/>
</dbReference>
<feature type="transmembrane region" description="Helical" evidence="1">
    <location>
        <begin position="106"/>
        <end position="126"/>
    </location>
</feature>
<evidence type="ECO:0000256" key="1">
    <source>
        <dbReference type="SAM" id="Phobius"/>
    </source>
</evidence>
<evidence type="ECO:0000313" key="2">
    <source>
        <dbReference type="EMBL" id="MCW3484218.1"/>
    </source>
</evidence>
<comment type="caution">
    <text evidence="2">The sequence shown here is derived from an EMBL/GenBank/DDBJ whole genome shotgun (WGS) entry which is preliminary data.</text>
</comment>
<sequence>MEDHSDRILQEWLDNGAPEDMLPEVDMEEKETYELLFDTLNSKPAVRLPDHFSASVVACIQATEYQLPAFKWRPVILLLLLAGLAVFYGVASWVDIKIAVILEHMLYKFKWFFIFGTGAFLLIEYLDQQLLGKRRFGRR</sequence>
<keyword evidence="1" id="KW-0472">Membrane</keyword>
<keyword evidence="1" id="KW-0812">Transmembrane</keyword>
<organism evidence="2 3">
    <name type="scientific">Chitinophaga nivalis</name>
    <dbReference type="NCBI Taxonomy" id="2991709"/>
    <lineage>
        <taxon>Bacteria</taxon>
        <taxon>Pseudomonadati</taxon>
        <taxon>Bacteroidota</taxon>
        <taxon>Chitinophagia</taxon>
        <taxon>Chitinophagales</taxon>
        <taxon>Chitinophagaceae</taxon>
        <taxon>Chitinophaga</taxon>
    </lineage>
</organism>
<feature type="transmembrane region" description="Helical" evidence="1">
    <location>
        <begin position="75"/>
        <end position="94"/>
    </location>
</feature>
<protein>
    <recommendedName>
        <fullName evidence="4">DUF5056 domain-containing protein</fullName>
    </recommendedName>
</protein>
<accession>A0ABT3IJT8</accession>
<evidence type="ECO:0008006" key="4">
    <source>
        <dbReference type="Google" id="ProtNLM"/>
    </source>
</evidence>
<dbReference type="Proteomes" id="UP001207742">
    <property type="component" value="Unassembled WGS sequence"/>
</dbReference>
<name>A0ABT3IJT8_9BACT</name>
<gene>
    <name evidence="2" type="ORF">OL497_09960</name>
</gene>
<proteinExistence type="predicted"/>
<reference evidence="2 3" key="1">
    <citation type="submission" date="2022-10" db="EMBL/GenBank/DDBJ databases">
        <title>Chitinophaga nivalis PC15 sp. nov., isolated from Pyeongchang county, South Korea.</title>
        <authorList>
            <person name="Trinh H.N."/>
        </authorList>
    </citation>
    <scope>NUCLEOTIDE SEQUENCE [LARGE SCALE GENOMIC DNA]</scope>
    <source>
        <strain evidence="2 3">PC14</strain>
    </source>
</reference>
<keyword evidence="3" id="KW-1185">Reference proteome</keyword>
<keyword evidence="1" id="KW-1133">Transmembrane helix</keyword>